<dbReference type="InterPro" id="IPR009075">
    <property type="entry name" value="AcylCo_DH/oxidase_C"/>
</dbReference>
<dbReference type="EMBL" id="CP014859">
    <property type="protein sequence ID" value="AOS61201.1"/>
    <property type="molecule type" value="Genomic_DNA"/>
</dbReference>
<evidence type="ECO:0000256" key="1">
    <source>
        <dbReference type="ARBA" id="ARBA00001974"/>
    </source>
</evidence>
<dbReference type="KEGG" id="ahm:TL08_01810"/>
<dbReference type="GO" id="GO:0003995">
    <property type="term" value="F:acyl-CoA dehydrogenase activity"/>
    <property type="evidence" value="ECO:0007669"/>
    <property type="project" value="TreeGrafter"/>
</dbReference>
<dbReference type="PANTHER" id="PTHR43884:SF12">
    <property type="entry name" value="ISOVALERYL-COA DEHYDROGENASE, MITOCHONDRIAL-RELATED"/>
    <property type="match status" value="1"/>
</dbReference>
<name>A0AAC9MWN1_9PSEU</name>
<protein>
    <submittedName>
        <fullName evidence="8">Acyl-CoA dehydrogenase</fullName>
    </submittedName>
</protein>
<keyword evidence="9" id="KW-1185">Reference proteome</keyword>
<evidence type="ECO:0000313" key="9">
    <source>
        <dbReference type="Proteomes" id="UP000095210"/>
    </source>
</evidence>
<feature type="domain" description="Acyl-CoA oxidase/dehydrogenase middle" evidence="7">
    <location>
        <begin position="140"/>
        <end position="230"/>
    </location>
</feature>
<dbReference type="SUPFAM" id="SSF56645">
    <property type="entry name" value="Acyl-CoA dehydrogenase NM domain-like"/>
    <property type="match status" value="1"/>
</dbReference>
<organism evidence="8 9">
    <name type="scientific">Actinoalloteichus hymeniacidonis</name>
    <dbReference type="NCBI Taxonomy" id="340345"/>
    <lineage>
        <taxon>Bacteria</taxon>
        <taxon>Bacillati</taxon>
        <taxon>Actinomycetota</taxon>
        <taxon>Actinomycetes</taxon>
        <taxon>Pseudonocardiales</taxon>
        <taxon>Pseudonocardiaceae</taxon>
        <taxon>Actinoalloteichus</taxon>
    </lineage>
</organism>
<dbReference type="RefSeq" id="WP_084642414.1">
    <property type="nucleotide sequence ID" value="NZ_CP014859.1"/>
</dbReference>
<proteinExistence type="inferred from homology"/>
<comment type="similarity">
    <text evidence="2 5">Belongs to the acyl-CoA dehydrogenase family.</text>
</comment>
<evidence type="ECO:0000259" key="7">
    <source>
        <dbReference type="Pfam" id="PF02770"/>
    </source>
</evidence>
<accession>A0AAC9MWN1</accession>
<dbReference type="Pfam" id="PF02770">
    <property type="entry name" value="Acyl-CoA_dh_M"/>
    <property type="match status" value="1"/>
</dbReference>
<dbReference type="Gene3D" id="1.20.140.10">
    <property type="entry name" value="Butyryl-CoA Dehydrogenase, subunit A, domain 3"/>
    <property type="match status" value="1"/>
</dbReference>
<gene>
    <name evidence="8" type="ORF">TL08_01810</name>
</gene>
<sequence length="412" mass="43838">MSIESISNGRPPGAIGRWLESLLPVLDPARLVDWPRLSELAAALNETLVTHPLDAGLTGGVERSRRLHDIRRALAVRGHLNTGGHPPLFGVLTQFVCGYRDIDLRDATGLGHGQLIARHGSARARQHWIPRLLAGELAGIAVTEAHGGSRPAETRTAAVHGSDGTWLITGGKTWISRLNEAAVFVVFFLDPHGHLAAAAIDATTPGLHRQPLSPTGLAGWSWGVLELDAVPVRDTDVLHGDGMELLREHFAAYRPLVTATALGGAAAVFDTVAATLVARRDNGELTRLRDTALVTLGRTHAQLMTALLGVVVAAQLSHTEHQDAERWGAAMKAHGIDTANQAAAELALLLGAVGYRTDSPVAKIRRDLGGLLYADGIHDSLYRAAGKQHTIADQTLQVAGRWLDDMPTTGDG</sequence>
<evidence type="ECO:0000313" key="8">
    <source>
        <dbReference type="EMBL" id="AOS61201.1"/>
    </source>
</evidence>
<feature type="domain" description="Acyl-CoA dehydrogenase/oxidase C-terminal" evidence="6">
    <location>
        <begin position="240"/>
        <end position="376"/>
    </location>
</feature>
<dbReference type="InterPro" id="IPR036250">
    <property type="entry name" value="AcylCo_DH-like_C"/>
</dbReference>
<keyword evidence="5" id="KW-0560">Oxidoreductase</keyword>
<dbReference type="InterPro" id="IPR046373">
    <property type="entry name" value="Acyl-CoA_Oxase/DH_mid-dom_sf"/>
</dbReference>
<evidence type="ECO:0000256" key="2">
    <source>
        <dbReference type="ARBA" id="ARBA00009347"/>
    </source>
</evidence>
<dbReference type="InterPro" id="IPR009100">
    <property type="entry name" value="AcylCoA_DH/oxidase_NM_dom_sf"/>
</dbReference>
<comment type="cofactor">
    <cofactor evidence="1 5">
        <name>FAD</name>
        <dbReference type="ChEBI" id="CHEBI:57692"/>
    </cofactor>
</comment>
<dbReference type="SUPFAM" id="SSF47203">
    <property type="entry name" value="Acyl-CoA dehydrogenase C-terminal domain-like"/>
    <property type="match status" value="1"/>
</dbReference>
<evidence type="ECO:0000256" key="3">
    <source>
        <dbReference type="ARBA" id="ARBA00022630"/>
    </source>
</evidence>
<dbReference type="Proteomes" id="UP000095210">
    <property type="component" value="Chromosome"/>
</dbReference>
<dbReference type="GO" id="GO:0050660">
    <property type="term" value="F:flavin adenine dinucleotide binding"/>
    <property type="evidence" value="ECO:0007669"/>
    <property type="project" value="InterPro"/>
</dbReference>
<evidence type="ECO:0000256" key="5">
    <source>
        <dbReference type="RuleBase" id="RU362125"/>
    </source>
</evidence>
<dbReference type="InterPro" id="IPR006091">
    <property type="entry name" value="Acyl-CoA_Oxase/DH_mid-dom"/>
</dbReference>
<dbReference type="AlphaFoldDB" id="A0AAC9MWN1"/>
<dbReference type="InterPro" id="IPR037069">
    <property type="entry name" value="AcylCoA_DH/ox_N_sf"/>
</dbReference>
<dbReference type="Pfam" id="PF00441">
    <property type="entry name" value="Acyl-CoA_dh_1"/>
    <property type="match status" value="1"/>
</dbReference>
<evidence type="ECO:0000256" key="4">
    <source>
        <dbReference type="ARBA" id="ARBA00022827"/>
    </source>
</evidence>
<dbReference type="Gene3D" id="1.10.540.10">
    <property type="entry name" value="Acyl-CoA dehydrogenase/oxidase, N-terminal domain"/>
    <property type="match status" value="1"/>
</dbReference>
<evidence type="ECO:0000259" key="6">
    <source>
        <dbReference type="Pfam" id="PF00441"/>
    </source>
</evidence>
<reference evidence="9" key="1">
    <citation type="submission" date="2016-03" db="EMBL/GenBank/DDBJ databases">
        <title>Complete genome sequence of the type strain Actinoalloteichus hymeniacidonis DSM 45092.</title>
        <authorList>
            <person name="Schaffert L."/>
            <person name="Albersmeier A."/>
            <person name="Winkler A."/>
            <person name="Kalinowski J."/>
            <person name="Zotchev S."/>
            <person name="Ruckert C."/>
        </authorList>
    </citation>
    <scope>NUCLEOTIDE SEQUENCE [LARGE SCALE GENOMIC DNA]</scope>
    <source>
        <strain evidence="9">HPA177(T) (DSM 45092(T))</strain>
    </source>
</reference>
<keyword evidence="4 5" id="KW-0274">FAD</keyword>
<dbReference type="PANTHER" id="PTHR43884">
    <property type="entry name" value="ACYL-COA DEHYDROGENASE"/>
    <property type="match status" value="1"/>
</dbReference>
<keyword evidence="3 5" id="KW-0285">Flavoprotein</keyword>
<dbReference type="Gene3D" id="2.40.110.10">
    <property type="entry name" value="Butyryl-CoA Dehydrogenase, subunit A, domain 2"/>
    <property type="match status" value="1"/>
</dbReference>